<gene>
    <name evidence="2" type="ORF">LTRI10_LOCUS45874</name>
</gene>
<feature type="domain" description="Retrotransposon Copia-like N-terminal" evidence="1">
    <location>
        <begin position="48"/>
        <end position="94"/>
    </location>
</feature>
<name>A0AAV2G787_9ROSI</name>
<organism evidence="2 3">
    <name type="scientific">Linum trigynum</name>
    <dbReference type="NCBI Taxonomy" id="586398"/>
    <lineage>
        <taxon>Eukaryota</taxon>
        <taxon>Viridiplantae</taxon>
        <taxon>Streptophyta</taxon>
        <taxon>Embryophyta</taxon>
        <taxon>Tracheophyta</taxon>
        <taxon>Spermatophyta</taxon>
        <taxon>Magnoliopsida</taxon>
        <taxon>eudicotyledons</taxon>
        <taxon>Gunneridae</taxon>
        <taxon>Pentapetalae</taxon>
        <taxon>rosids</taxon>
        <taxon>fabids</taxon>
        <taxon>Malpighiales</taxon>
        <taxon>Linaceae</taxon>
        <taxon>Linum</taxon>
    </lineage>
</organism>
<keyword evidence="3" id="KW-1185">Reference proteome</keyword>
<protein>
    <recommendedName>
        <fullName evidence="1">Retrotransposon Copia-like N-terminal domain-containing protein</fullName>
    </recommendedName>
</protein>
<dbReference type="Pfam" id="PF14244">
    <property type="entry name" value="Retrotran_gag_3"/>
    <property type="match status" value="1"/>
</dbReference>
<proteinExistence type="predicted"/>
<dbReference type="PANTHER" id="PTHR37610:SF97">
    <property type="entry name" value="RETROTRANSPOSON GAG DOMAIN-CONTAINING PROTEIN"/>
    <property type="match status" value="1"/>
</dbReference>
<dbReference type="Proteomes" id="UP001497516">
    <property type="component" value="Chromosome 8"/>
</dbReference>
<sequence>MNQTPPQTPPQGNTSGGSSAFQFGSFNISSDQSGRVEIQFGNPYYLNPNENLSQSIVSEVFDGTNYSMWSRSMRLALKTKHKLGFVDGSILAPPTTDERYYLWDGCNTLVLCWIMNSLQKDIARSMMSHENARVLGEELCRRFAQPNAQRIINMEDEIQACKQGDMTVLQYYTKIQGLWEDYQ</sequence>
<evidence type="ECO:0000313" key="2">
    <source>
        <dbReference type="EMBL" id="CAL1406127.1"/>
    </source>
</evidence>
<dbReference type="PANTHER" id="PTHR37610">
    <property type="entry name" value="CCHC-TYPE DOMAIN-CONTAINING PROTEIN"/>
    <property type="match status" value="1"/>
</dbReference>
<dbReference type="InterPro" id="IPR029472">
    <property type="entry name" value="Copia-like_N"/>
</dbReference>
<dbReference type="EMBL" id="OZ034821">
    <property type="protein sequence ID" value="CAL1406127.1"/>
    <property type="molecule type" value="Genomic_DNA"/>
</dbReference>
<evidence type="ECO:0000313" key="3">
    <source>
        <dbReference type="Proteomes" id="UP001497516"/>
    </source>
</evidence>
<evidence type="ECO:0000259" key="1">
    <source>
        <dbReference type="Pfam" id="PF14244"/>
    </source>
</evidence>
<reference evidence="2 3" key="1">
    <citation type="submission" date="2024-04" db="EMBL/GenBank/DDBJ databases">
        <authorList>
            <person name="Fracassetti M."/>
        </authorList>
    </citation>
    <scope>NUCLEOTIDE SEQUENCE [LARGE SCALE GENOMIC DNA]</scope>
</reference>
<accession>A0AAV2G787</accession>
<dbReference type="AlphaFoldDB" id="A0AAV2G787"/>